<dbReference type="InterPro" id="IPR002509">
    <property type="entry name" value="NODB_dom"/>
</dbReference>
<dbReference type="OrthoDB" id="3162524at2759"/>
<dbReference type="GO" id="GO:0005975">
    <property type="term" value="P:carbohydrate metabolic process"/>
    <property type="evidence" value="ECO:0007669"/>
    <property type="project" value="InterPro"/>
</dbReference>
<evidence type="ECO:0000259" key="6">
    <source>
        <dbReference type="PROSITE" id="PS51677"/>
    </source>
</evidence>
<reference evidence="7 8" key="2">
    <citation type="journal article" date="2021" name="Curr. Genet.">
        <title>Genetic response to nitrogen starvation in the aggressive Eucalyptus foliar pathogen Teratosphaeria destructans.</title>
        <authorList>
            <person name="Havenga M."/>
            <person name="Wingfield B.D."/>
            <person name="Wingfield M.J."/>
            <person name="Dreyer L.L."/>
            <person name="Roets F."/>
            <person name="Aylward J."/>
        </authorList>
    </citation>
    <scope>NUCLEOTIDE SEQUENCE [LARGE SCALE GENOMIC DNA]</scope>
    <source>
        <strain evidence="7">CMW44962</strain>
    </source>
</reference>
<keyword evidence="2" id="KW-0624">Polysaccharide degradation</keyword>
<organism evidence="7 8">
    <name type="scientific">Teratosphaeria destructans</name>
    <dbReference type="NCBI Taxonomy" id="418781"/>
    <lineage>
        <taxon>Eukaryota</taxon>
        <taxon>Fungi</taxon>
        <taxon>Dikarya</taxon>
        <taxon>Ascomycota</taxon>
        <taxon>Pezizomycotina</taxon>
        <taxon>Dothideomycetes</taxon>
        <taxon>Dothideomycetidae</taxon>
        <taxon>Mycosphaerellales</taxon>
        <taxon>Teratosphaeriaceae</taxon>
        <taxon>Teratosphaeria</taxon>
    </lineage>
</organism>
<protein>
    <recommendedName>
        <fullName evidence="4">chitin deacetylase</fullName>
        <ecNumber evidence="4">3.5.1.41</ecNumber>
    </recommendedName>
</protein>
<keyword evidence="8" id="KW-1185">Reference proteome</keyword>
<dbReference type="AlphaFoldDB" id="A0A9W7W7W0"/>
<keyword evidence="2" id="KW-0146">Chitin degradation</keyword>
<keyword evidence="3" id="KW-0170">Cobalt</keyword>
<gene>
    <name evidence="7" type="ORF">Tdes44962_MAKER06496</name>
</gene>
<proteinExistence type="predicted"/>
<dbReference type="Gene3D" id="3.20.20.370">
    <property type="entry name" value="Glycoside hydrolase/deacetylase"/>
    <property type="match status" value="1"/>
</dbReference>
<evidence type="ECO:0000256" key="3">
    <source>
        <dbReference type="ARBA" id="ARBA00023285"/>
    </source>
</evidence>
<evidence type="ECO:0000256" key="4">
    <source>
        <dbReference type="ARBA" id="ARBA00024056"/>
    </source>
</evidence>
<dbReference type="GO" id="GO:0006032">
    <property type="term" value="P:chitin catabolic process"/>
    <property type="evidence" value="ECO:0007669"/>
    <property type="project" value="UniProtKB-KW"/>
</dbReference>
<reference evidence="7 8" key="1">
    <citation type="journal article" date="2018" name="IMA Fungus">
        <title>IMA Genome-F 10: Nine draft genome sequences of Claviceps purpurea s.lat., including C. arundinis, C. humidiphila, and C. cf. spartinae, pseudomolecules for the pitch canker pathogen Fusarium circinatum, draft genome of Davidsoniella eucalypti, Grosmannia galeiformis, Quambalaria eucalypti, and Teratosphaeria destructans.</title>
        <authorList>
            <person name="Wingfield B.D."/>
            <person name="Liu M."/>
            <person name="Nguyen H.D."/>
            <person name="Lane F.A."/>
            <person name="Morgan S.W."/>
            <person name="De Vos L."/>
            <person name="Wilken P.M."/>
            <person name="Duong T.A."/>
            <person name="Aylward J."/>
            <person name="Coetzee M.P."/>
            <person name="Dadej K."/>
            <person name="De Beer Z.W."/>
            <person name="Findlay W."/>
            <person name="Havenga M."/>
            <person name="Kolarik M."/>
            <person name="Menzies J.G."/>
            <person name="Naidoo K."/>
            <person name="Pochopski O."/>
            <person name="Shoukouhi P."/>
            <person name="Santana Q.C."/>
            <person name="Seifert K.A."/>
            <person name="Soal N."/>
            <person name="Steenkamp E.T."/>
            <person name="Tatham C.T."/>
            <person name="van der Nest M.A."/>
            <person name="Wingfield M.J."/>
        </authorList>
    </citation>
    <scope>NUCLEOTIDE SEQUENCE [LARGE SCALE GENOMIC DNA]</scope>
    <source>
        <strain evidence="7">CMW44962</strain>
    </source>
</reference>
<dbReference type="EMBL" id="RIBY02000025">
    <property type="protein sequence ID" value="KAH9845585.1"/>
    <property type="molecule type" value="Genomic_DNA"/>
</dbReference>
<dbReference type="GO" id="GO:0009272">
    <property type="term" value="P:fungal-type cell wall biogenesis"/>
    <property type="evidence" value="ECO:0007669"/>
    <property type="project" value="UniProtKB-ARBA"/>
</dbReference>
<dbReference type="Proteomes" id="UP001138500">
    <property type="component" value="Unassembled WGS sequence"/>
</dbReference>
<evidence type="ECO:0000256" key="1">
    <source>
        <dbReference type="ARBA" id="ARBA00001941"/>
    </source>
</evidence>
<dbReference type="GO" id="GO:0004099">
    <property type="term" value="F:chitin deacetylase activity"/>
    <property type="evidence" value="ECO:0007669"/>
    <property type="project" value="UniProtKB-EC"/>
</dbReference>
<name>A0A9W7W7W0_9PEZI</name>
<evidence type="ECO:0000256" key="2">
    <source>
        <dbReference type="ARBA" id="ARBA00023024"/>
    </source>
</evidence>
<evidence type="ECO:0000313" key="8">
    <source>
        <dbReference type="Proteomes" id="UP001138500"/>
    </source>
</evidence>
<dbReference type="EC" id="3.5.1.41" evidence="4"/>
<dbReference type="InterPro" id="IPR050248">
    <property type="entry name" value="Polysacc_deacetylase_ArnD"/>
</dbReference>
<dbReference type="PANTHER" id="PTHR10587">
    <property type="entry name" value="GLYCOSYL TRANSFERASE-RELATED"/>
    <property type="match status" value="1"/>
</dbReference>
<evidence type="ECO:0000313" key="7">
    <source>
        <dbReference type="EMBL" id="KAH9845585.1"/>
    </source>
</evidence>
<dbReference type="InterPro" id="IPR011330">
    <property type="entry name" value="Glyco_hydro/deAcase_b/a-brl"/>
</dbReference>
<sequence length="299" mass="32956">MAVWPNGAKAAIAITLDNLGEAADLERGLWLKDVPVGSHYSVTEVLPRIITLLRKYDLPATYFCEASNLSIYPDAIKSIINAGHELAWHAWRHEAWASLDEEAEKANFARSFGQDGMAGFASTVEGLGGSYKGFRPPGGIIHGERTLALCKDYGLSYISPAGHDAALVSFNGNQERMAILPFRWSTVDAYYYMDTFSGLRVLKGEFGEETQPPSTLVQAYKAEIDEAVKSGGYRSVLFHPFLTNDPVRLEAMEEILSYIASLQASGTVWVSQCDSIAAWMYAHPQTFGEDPGWDTASWR</sequence>
<dbReference type="PROSITE" id="PS51677">
    <property type="entry name" value="NODB"/>
    <property type="match status" value="1"/>
</dbReference>
<feature type="domain" description="NodB homology" evidence="6">
    <location>
        <begin position="27"/>
        <end position="236"/>
    </location>
</feature>
<accession>A0A9W7W7W0</accession>
<comment type="cofactor">
    <cofactor evidence="1">
        <name>Co(2+)</name>
        <dbReference type="ChEBI" id="CHEBI:48828"/>
    </cofactor>
</comment>
<comment type="caution">
    <text evidence="7">The sequence shown here is derived from an EMBL/GenBank/DDBJ whole genome shotgun (WGS) entry which is preliminary data.</text>
</comment>
<comment type="catalytic activity">
    <reaction evidence="5">
        <text>[(1-&gt;4)-N-acetyl-beta-D-glucosaminyl](n) + n H2O = chitosan + n acetate</text>
        <dbReference type="Rhea" id="RHEA:10464"/>
        <dbReference type="Rhea" id="RHEA-COMP:9593"/>
        <dbReference type="Rhea" id="RHEA-COMP:9597"/>
        <dbReference type="ChEBI" id="CHEBI:15377"/>
        <dbReference type="ChEBI" id="CHEBI:17029"/>
        <dbReference type="ChEBI" id="CHEBI:30089"/>
        <dbReference type="ChEBI" id="CHEBI:57704"/>
        <dbReference type="EC" id="3.5.1.41"/>
    </reaction>
    <physiologicalReaction direction="left-to-right" evidence="5">
        <dbReference type="Rhea" id="RHEA:10465"/>
    </physiologicalReaction>
</comment>
<dbReference type="SUPFAM" id="SSF88713">
    <property type="entry name" value="Glycoside hydrolase/deacetylase"/>
    <property type="match status" value="1"/>
</dbReference>
<dbReference type="Pfam" id="PF01522">
    <property type="entry name" value="Polysacc_deac_1"/>
    <property type="match status" value="1"/>
</dbReference>
<keyword evidence="2" id="KW-0119">Carbohydrate metabolism</keyword>
<evidence type="ECO:0000256" key="5">
    <source>
        <dbReference type="ARBA" id="ARBA00048494"/>
    </source>
</evidence>